<protein>
    <recommendedName>
        <fullName evidence="3">ESX secretion-associated protein EspG</fullName>
    </recommendedName>
</protein>
<dbReference type="EMBL" id="JBHRWO010000010">
    <property type="protein sequence ID" value="MFC3493321.1"/>
    <property type="molecule type" value="Genomic_DNA"/>
</dbReference>
<dbReference type="RefSeq" id="WP_387975483.1">
    <property type="nucleotide sequence ID" value="NZ_JBHRWO010000010.1"/>
</dbReference>
<dbReference type="Proteomes" id="UP001595712">
    <property type="component" value="Unassembled WGS sequence"/>
</dbReference>
<evidence type="ECO:0000313" key="1">
    <source>
        <dbReference type="EMBL" id="MFC3493321.1"/>
    </source>
</evidence>
<accession>A0ABV7PZ63</accession>
<comment type="caution">
    <text evidence="1">The sequence shown here is derived from an EMBL/GenBank/DDBJ whole genome shotgun (WGS) entry which is preliminary data.</text>
</comment>
<evidence type="ECO:0000313" key="2">
    <source>
        <dbReference type="Proteomes" id="UP001595712"/>
    </source>
</evidence>
<name>A0ABV7PZ63_9ACTN</name>
<sequence length="277" mass="30796">MSGTGEWGGAGDERRWHKLENFVYVTDLVFGDATLDRPSTKIDEVDEAARLWKSHSRLNRLEYVDVKRDAEAFALPQWGPLLERLRAFGLPMQRVRSLVRGESGGVRFDNLCVCDADEDGKVIPYRIWVLPAAAPMPDLVCDYRSSRGEVPDEVAWCDAPGAFAKATAFAADKPVIKEGRFTKSLIGRAIAGKVNDFLDTSVQVTVWARDSGTAQAVAEAAKGEPNMRRVVWMARGGWFVYATPQLVEGADSKKRQDHLFTHKLVALQQKYAAINRA</sequence>
<proteinExistence type="predicted"/>
<evidence type="ECO:0008006" key="3">
    <source>
        <dbReference type="Google" id="ProtNLM"/>
    </source>
</evidence>
<keyword evidence="2" id="KW-1185">Reference proteome</keyword>
<gene>
    <name evidence="1" type="ORF">ACFO8M_12580</name>
</gene>
<organism evidence="1 2">
    <name type="scientific">Glycomyces rhizosphaerae</name>
    <dbReference type="NCBI Taxonomy" id="2054422"/>
    <lineage>
        <taxon>Bacteria</taxon>
        <taxon>Bacillati</taxon>
        <taxon>Actinomycetota</taxon>
        <taxon>Actinomycetes</taxon>
        <taxon>Glycomycetales</taxon>
        <taxon>Glycomycetaceae</taxon>
        <taxon>Glycomyces</taxon>
    </lineage>
</organism>
<reference evidence="2" key="1">
    <citation type="journal article" date="2019" name="Int. J. Syst. Evol. Microbiol.">
        <title>The Global Catalogue of Microorganisms (GCM) 10K type strain sequencing project: providing services to taxonomists for standard genome sequencing and annotation.</title>
        <authorList>
            <consortium name="The Broad Institute Genomics Platform"/>
            <consortium name="The Broad Institute Genome Sequencing Center for Infectious Disease"/>
            <person name="Wu L."/>
            <person name="Ma J."/>
        </authorList>
    </citation>
    <scope>NUCLEOTIDE SEQUENCE [LARGE SCALE GENOMIC DNA]</scope>
    <source>
        <strain evidence="2">CGMCC 4.7396</strain>
    </source>
</reference>